<dbReference type="Gene3D" id="3.40.640.10">
    <property type="entry name" value="Type I PLP-dependent aspartate aminotransferase-like (Major domain)"/>
    <property type="match status" value="1"/>
</dbReference>
<dbReference type="NCBIfam" id="NF041359">
    <property type="entry name" value="GntG_guanitoxin"/>
    <property type="match status" value="1"/>
</dbReference>
<dbReference type="EMBL" id="JAMKOV010000001">
    <property type="protein sequence ID" value="KAI8045770.1"/>
    <property type="molecule type" value="Genomic_DNA"/>
</dbReference>
<evidence type="ECO:0000256" key="1">
    <source>
        <dbReference type="ARBA" id="ARBA00001933"/>
    </source>
</evidence>
<dbReference type="FunFam" id="3.40.640.10:FF:000030">
    <property type="entry name" value="Low-specificity L-threonine aldolase"/>
    <property type="match status" value="1"/>
</dbReference>
<evidence type="ECO:0000313" key="6">
    <source>
        <dbReference type="EMBL" id="KAI8045770.1"/>
    </source>
</evidence>
<dbReference type="InterPro" id="IPR001597">
    <property type="entry name" value="ArAA_b-elim_lyase/Thr_aldolase"/>
</dbReference>
<comment type="caution">
    <text evidence="6">The sequence shown here is derived from an EMBL/GenBank/DDBJ whole genome shotgun (WGS) entry which is preliminary data.</text>
</comment>
<dbReference type="PANTHER" id="PTHR48097:SF9">
    <property type="entry name" value="L-THREONINE ALDOLASE"/>
    <property type="match status" value="1"/>
</dbReference>
<dbReference type="InterPro" id="IPR015422">
    <property type="entry name" value="PyrdxlP-dep_Trfase_small"/>
</dbReference>
<feature type="domain" description="Aromatic amino acid beta-eliminating lyase/threonine aldolase" evidence="5">
    <location>
        <begin position="43"/>
        <end position="336"/>
    </location>
</feature>
<evidence type="ECO:0000259" key="5">
    <source>
        <dbReference type="Pfam" id="PF01212"/>
    </source>
</evidence>
<dbReference type="InterPro" id="IPR023603">
    <property type="entry name" value="Low_specificity_L-TA-like"/>
</dbReference>
<dbReference type="GO" id="GO:0006567">
    <property type="term" value="P:L-threonine catabolic process"/>
    <property type="evidence" value="ECO:0007669"/>
    <property type="project" value="TreeGrafter"/>
</dbReference>
<dbReference type="GO" id="GO:0008732">
    <property type="term" value="F:L-allo-threonine aldolase activity"/>
    <property type="evidence" value="ECO:0007669"/>
    <property type="project" value="TreeGrafter"/>
</dbReference>
<dbReference type="Proteomes" id="UP001059596">
    <property type="component" value="Chromosome 3R"/>
</dbReference>
<dbReference type="Pfam" id="PF01212">
    <property type="entry name" value="Beta_elim_lyase"/>
    <property type="match status" value="1"/>
</dbReference>
<keyword evidence="4" id="KW-0456">Lyase</keyword>
<dbReference type="InterPro" id="IPR015424">
    <property type="entry name" value="PyrdxlP-dep_Trfase"/>
</dbReference>
<dbReference type="PANTHER" id="PTHR48097">
    <property type="entry name" value="L-THREONINE ALDOLASE-RELATED"/>
    <property type="match status" value="1"/>
</dbReference>
<gene>
    <name evidence="6" type="ORF">M5D96_001958</name>
</gene>
<organism evidence="6 7">
    <name type="scientific">Drosophila gunungcola</name>
    <name type="common">fruit fly</name>
    <dbReference type="NCBI Taxonomy" id="103775"/>
    <lineage>
        <taxon>Eukaryota</taxon>
        <taxon>Metazoa</taxon>
        <taxon>Ecdysozoa</taxon>
        <taxon>Arthropoda</taxon>
        <taxon>Hexapoda</taxon>
        <taxon>Insecta</taxon>
        <taxon>Pterygota</taxon>
        <taxon>Neoptera</taxon>
        <taxon>Endopterygota</taxon>
        <taxon>Diptera</taxon>
        <taxon>Brachycera</taxon>
        <taxon>Muscomorpha</taxon>
        <taxon>Ephydroidea</taxon>
        <taxon>Drosophilidae</taxon>
        <taxon>Drosophila</taxon>
        <taxon>Sophophora</taxon>
    </lineage>
</organism>
<evidence type="ECO:0000256" key="2">
    <source>
        <dbReference type="ARBA" id="ARBA00006966"/>
    </source>
</evidence>
<proteinExistence type="inferred from homology"/>
<dbReference type="GO" id="GO:0005829">
    <property type="term" value="C:cytosol"/>
    <property type="evidence" value="ECO:0007669"/>
    <property type="project" value="TreeGrafter"/>
</dbReference>
<evidence type="ECO:0000256" key="3">
    <source>
        <dbReference type="ARBA" id="ARBA00022898"/>
    </source>
</evidence>
<sequence>MSGMCDSIGGCCWPTKKENQHSPPYANISELINFQKMSHSIVDLRSDTVSQPTDKMRARMASAVVGDDVYGEDPTVNELEARTAALFGKEAGLFVPSGTMGNLLAIMVHCHRRGAEALVGDLSHIFLYEQGGASHLAGVQLATLKNEQDGTFSLQELRRRIRHEDCHEPITSLVVVENTHNICGGKVVPLAFLDELAALVRQPGVGTGSARIALHMDGARVFNAAAALGVGVERICRDFDSVSICFSKGLSAPVGSVLVGSKAFISEAHRLRKALGGGMRQVGVLAAAGLVALDEVVPLLGEDHERTKKIAKAIFELQSPNITVSLETVQSNILLVEITQPKLLASEFAERLGTVESGELEAGVTGKNGAGIVVKACARDWAFARLVLYHQVDEKQVELAIRKLKYVIGQYDLRWPRE</sequence>
<name>A0A9Q0BVU3_9MUSC</name>
<dbReference type="InterPro" id="IPR015421">
    <property type="entry name" value="PyrdxlP-dep_Trfase_major"/>
</dbReference>
<protein>
    <recommendedName>
        <fullName evidence="5">Aromatic amino acid beta-eliminating lyase/threonine aldolase domain-containing protein</fullName>
    </recommendedName>
</protein>
<dbReference type="GO" id="GO:0006545">
    <property type="term" value="P:glycine biosynthetic process"/>
    <property type="evidence" value="ECO:0007669"/>
    <property type="project" value="TreeGrafter"/>
</dbReference>
<dbReference type="CDD" id="cd06502">
    <property type="entry name" value="TA_like"/>
    <property type="match status" value="1"/>
</dbReference>
<dbReference type="AlphaFoldDB" id="A0A9Q0BVU3"/>
<comment type="similarity">
    <text evidence="2">Belongs to the threonine aldolase family.</text>
</comment>
<accession>A0A9Q0BVU3</accession>
<keyword evidence="3" id="KW-0663">Pyridoxal phosphate</keyword>
<comment type="cofactor">
    <cofactor evidence="1">
        <name>pyridoxal 5'-phosphate</name>
        <dbReference type="ChEBI" id="CHEBI:597326"/>
    </cofactor>
</comment>
<dbReference type="SUPFAM" id="SSF53383">
    <property type="entry name" value="PLP-dependent transferases"/>
    <property type="match status" value="1"/>
</dbReference>
<keyword evidence="7" id="KW-1185">Reference proteome</keyword>
<reference evidence="6" key="1">
    <citation type="journal article" date="2023" name="Genome Biol. Evol.">
        <title>Long-read-based Genome Assembly of Drosophila gunungcola Reveals Fewer Chemosensory Genes in Flower-breeding Species.</title>
        <authorList>
            <person name="Negi A."/>
            <person name="Liao B.Y."/>
            <person name="Yeh S.D."/>
        </authorList>
    </citation>
    <scope>NUCLEOTIDE SEQUENCE</scope>
    <source>
        <strain evidence="6">Sukarami</strain>
    </source>
</reference>
<evidence type="ECO:0000313" key="7">
    <source>
        <dbReference type="Proteomes" id="UP001059596"/>
    </source>
</evidence>
<dbReference type="Gene3D" id="3.90.1150.10">
    <property type="entry name" value="Aspartate Aminotransferase, domain 1"/>
    <property type="match status" value="1"/>
</dbReference>
<evidence type="ECO:0000256" key="4">
    <source>
        <dbReference type="ARBA" id="ARBA00023239"/>
    </source>
</evidence>